<protein>
    <submittedName>
        <fullName evidence="2">DUF4287 domain-containing protein</fullName>
    </submittedName>
</protein>
<dbReference type="Proteomes" id="UP000663918">
    <property type="component" value="Chromosome"/>
</dbReference>
<organism evidence="2 3">
    <name type="scientific">Brevundimonas goettingensis</name>
    <dbReference type="NCBI Taxonomy" id="2774190"/>
    <lineage>
        <taxon>Bacteria</taxon>
        <taxon>Pseudomonadati</taxon>
        <taxon>Pseudomonadota</taxon>
        <taxon>Alphaproteobacteria</taxon>
        <taxon>Caulobacterales</taxon>
        <taxon>Caulobacteraceae</taxon>
        <taxon>Brevundimonas</taxon>
    </lineage>
</organism>
<accession>A0A975C4U7</accession>
<dbReference type="AlphaFoldDB" id="A0A975C4U7"/>
<dbReference type="RefSeq" id="WP_207932379.1">
    <property type="nucleotide sequence ID" value="NZ_CP062222.1"/>
</dbReference>
<proteinExistence type="predicted"/>
<dbReference type="EMBL" id="CP062222">
    <property type="protein sequence ID" value="QTC93104.1"/>
    <property type="molecule type" value="Genomic_DNA"/>
</dbReference>
<dbReference type="Pfam" id="PF18899">
    <property type="entry name" value="DUF5655"/>
    <property type="match status" value="1"/>
</dbReference>
<evidence type="ECO:0000259" key="1">
    <source>
        <dbReference type="Pfam" id="PF18899"/>
    </source>
</evidence>
<reference evidence="2" key="1">
    <citation type="submission" date="2020-09" db="EMBL/GenBank/DDBJ databases">
        <title>Brevundimonas sp. LVF2 isolated from a puddle in Goettingen, Germany.</title>
        <authorList>
            <person name="Friedrich I."/>
            <person name="Klassen A."/>
            <person name="Hannes N."/>
            <person name="Schneider D."/>
            <person name="Hertel R."/>
            <person name="Daniel R."/>
        </authorList>
    </citation>
    <scope>NUCLEOTIDE SEQUENCE</scope>
    <source>
        <strain evidence="2">LVF2</strain>
    </source>
</reference>
<feature type="domain" description="DUF5655" evidence="1">
    <location>
        <begin position="98"/>
        <end position="192"/>
    </location>
</feature>
<sequence length="196" mass="21207">MAPVLTTLVLTERQQKWFATVQANFEKNTGKPMSEWLEIMKTCPETKPRARMTWLKAEHGVGQNSAAFILDSLKTEGAGMGWDEPDLRAALWKEPGSLAVLEAVEAVAGRLDGVISGQRKSFTSFSRAVQFAAARPLKTGGLLLGVKLEPAVSPRLSPSVKKESWSERLSAVVELTAPDQVDADLADLFAQAADNG</sequence>
<dbReference type="Pfam" id="PF14117">
    <property type="entry name" value="DUF4287"/>
    <property type="match status" value="1"/>
</dbReference>
<evidence type="ECO:0000313" key="2">
    <source>
        <dbReference type="EMBL" id="QTC93104.1"/>
    </source>
</evidence>
<gene>
    <name evidence="2" type="ORF">IFJ75_09825</name>
</gene>
<dbReference type="KEGG" id="bgoe:IFJ75_09825"/>
<dbReference type="InterPro" id="IPR025629">
    <property type="entry name" value="DUF4287"/>
</dbReference>
<dbReference type="InterPro" id="IPR043714">
    <property type="entry name" value="DUF5655"/>
</dbReference>
<evidence type="ECO:0000313" key="3">
    <source>
        <dbReference type="Proteomes" id="UP000663918"/>
    </source>
</evidence>
<name>A0A975C4U7_9CAUL</name>
<keyword evidence="3" id="KW-1185">Reference proteome</keyword>